<dbReference type="RefSeq" id="WP_188393367.1">
    <property type="nucleotide sequence ID" value="NZ_BMEV01000099.1"/>
</dbReference>
<feature type="domain" description="RecX second three-helical" evidence="7">
    <location>
        <begin position="112"/>
        <end position="153"/>
    </location>
</feature>
<sequence length="271" mass="32350">MPVISRITTQKKNNQRYNIFLQEGKNERFAFSVDESILVEFRLRKGLEISDSVIEAIQKKDETYKFYIQAINFLSYRMRSRKEVFTYLKKKEAAFEQIEQVLERLEKEKLIDDEQFARMFVQSRINTTSKGPMLIKKELLEKGISSAIAERALDQYTEELQYKKITAFFEKKKKSRKKVSYRKQLDQWKTNLLQKGFPMDMIQQAAADLDENMDEEKEWEALVYQGEKLKRKHEGKLSGYALRNKVKEGLYRKGFPMDMIQQFTDKMDDEY</sequence>
<evidence type="ECO:0000256" key="1">
    <source>
        <dbReference type="ARBA" id="ARBA00004496"/>
    </source>
</evidence>
<evidence type="ECO:0000256" key="2">
    <source>
        <dbReference type="ARBA" id="ARBA00009695"/>
    </source>
</evidence>
<evidence type="ECO:0000313" key="11">
    <source>
        <dbReference type="Proteomes" id="UP000602050"/>
    </source>
</evidence>
<dbReference type="Proteomes" id="UP000602050">
    <property type="component" value="Unassembled WGS sequence"/>
</dbReference>
<dbReference type="GO" id="GO:0006282">
    <property type="term" value="P:regulation of DNA repair"/>
    <property type="evidence" value="ECO:0007669"/>
    <property type="project" value="UniProtKB-UniRule"/>
</dbReference>
<comment type="caution">
    <text evidence="10">The sequence shown here is derived from an EMBL/GenBank/DDBJ whole genome shotgun (WGS) entry which is preliminary data.</text>
</comment>
<dbReference type="GO" id="GO:0005737">
    <property type="term" value="C:cytoplasm"/>
    <property type="evidence" value="ECO:0007669"/>
    <property type="project" value="UniProtKB-SubCell"/>
</dbReference>
<comment type="subcellular location">
    <subcellularLocation>
        <location evidence="1 5">Cytoplasm</location>
    </subcellularLocation>
</comment>
<dbReference type="InterPro" id="IPR036388">
    <property type="entry name" value="WH-like_DNA-bd_sf"/>
</dbReference>
<evidence type="ECO:0000259" key="8">
    <source>
        <dbReference type="Pfam" id="PF21981"/>
    </source>
</evidence>
<evidence type="ECO:0000313" key="10">
    <source>
        <dbReference type="EMBL" id="GFZ90310.1"/>
    </source>
</evidence>
<reference evidence="10" key="2">
    <citation type="submission" date="2020-09" db="EMBL/GenBank/DDBJ databases">
        <authorList>
            <person name="Sun Q."/>
            <person name="Zhou Y."/>
        </authorList>
    </citation>
    <scope>NUCLEOTIDE SEQUENCE</scope>
    <source>
        <strain evidence="10">CGMCC 1.12360</strain>
    </source>
</reference>
<feature type="domain" description="RecX first three-helical" evidence="9">
    <location>
        <begin position="69"/>
        <end position="105"/>
    </location>
</feature>
<evidence type="ECO:0000256" key="4">
    <source>
        <dbReference type="ARBA" id="ARBA00022490"/>
    </source>
</evidence>
<dbReference type="AlphaFoldDB" id="A0A8J2TTN9"/>
<dbReference type="Pfam" id="PF02631">
    <property type="entry name" value="RecX_HTH2"/>
    <property type="match status" value="1"/>
</dbReference>
<dbReference type="HAMAP" id="MF_01114">
    <property type="entry name" value="RecX"/>
    <property type="match status" value="1"/>
</dbReference>
<dbReference type="Pfam" id="PF21982">
    <property type="entry name" value="RecX_HTH1"/>
    <property type="match status" value="1"/>
</dbReference>
<organism evidence="10 11">
    <name type="scientific">Compostibacillus humi</name>
    <dbReference type="NCBI Taxonomy" id="1245525"/>
    <lineage>
        <taxon>Bacteria</taxon>
        <taxon>Bacillati</taxon>
        <taxon>Bacillota</taxon>
        <taxon>Bacilli</taxon>
        <taxon>Bacillales</taxon>
        <taxon>Bacillaceae</taxon>
        <taxon>Compostibacillus</taxon>
    </lineage>
</organism>
<gene>
    <name evidence="5 10" type="primary">recX</name>
    <name evidence="10" type="ORF">GCM10010978_31730</name>
</gene>
<evidence type="ECO:0000256" key="3">
    <source>
        <dbReference type="ARBA" id="ARBA00018111"/>
    </source>
</evidence>
<feature type="domain" description="RecX third three-helical" evidence="8">
    <location>
        <begin position="216"/>
        <end position="263"/>
    </location>
</feature>
<dbReference type="InterPro" id="IPR053924">
    <property type="entry name" value="RecX_HTH_2nd"/>
</dbReference>
<protein>
    <recommendedName>
        <fullName evidence="3 5">Regulatory protein RecX</fullName>
    </recommendedName>
</protein>
<dbReference type="InterPro" id="IPR053925">
    <property type="entry name" value="RecX_HTH_3rd"/>
</dbReference>
<keyword evidence="11" id="KW-1185">Reference proteome</keyword>
<dbReference type="PANTHER" id="PTHR33602:SF1">
    <property type="entry name" value="REGULATORY PROTEIN RECX FAMILY PROTEIN"/>
    <property type="match status" value="1"/>
</dbReference>
<comment type="similarity">
    <text evidence="2 5">Belongs to the RecX family.</text>
</comment>
<dbReference type="PANTHER" id="PTHR33602">
    <property type="entry name" value="REGULATORY PROTEIN RECX FAMILY PROTEIN"/>
    <property type="match status" value="1"/>
</dbReference>
<dbReference type="NCBIfam" id="NF010733">
    <property type="entry name" value="PRK14135.1"/>
    <property type="match status" value="1"/>
</dbReference>
<dbReference type="Pfam" id="PF21981">
    <property type="entry name" value="RecX_HTH3"/>
    <property type="match status" value="1"/>
</dbReference>
<dbReference type="EMBL" id="BMEV01000099">
    <property type="protein sequence ID" value="GFZ90310.1"/>
    <property type="molecule type" value="Genomic_DNA"/>
</dbReference>
<dbReference type="InterPro" id="IPR053926">
    <property type="entry name" value="RecX_HTH_1st"/>
</dbReference>
<evidence type="ECO:0000259" key="7">
    <source>
        <dbReference type="Pfam" id="PF02631"/>
    </source>
</evidence>
<keyword evidence="4 5" id="KW-0963">Cytoplasm</keyword>
<feature type="coiled-coil region" evidence="6">
    <location>
        <begin position="88"/>
        <end position="115"/>
    </location>
</feature>
<proteinExistence type="inferred from homology"/>
<reference evidence="10" key="1">
    <citation type="journal article" date="2014" name="Int. J. Syst. Evol. Microbiol.">
        <title>Complete genome sequence of Corynebacterium casei LMG S-19264T (=DSM 44701T), isolated from a smear-ripened cheese.</title>
        <authorList>
            <consortium name="US DOE Joint Genome Institute (JGI-PGF)"/>
            <person name="Walter F."/>
            <person name="Albersmeier A."/>
            <person name="Kalinowski J."/>
            <person name="Ruckert C."/>
        </authorList>
    </citation>
    <scope>NUCLEOTIDE SEQUENCE</scope>
    <source>
        <strain evidence="10">CGMCC 1.12360</strain>
    </source>
</reference>
<evidence type="ECO:0000256" key="5">
    <source>
        <dbReference type="HAMAP-Rule" id="MF_01114"/>
    </source>
</evidence>
<dbReference type="InterPro" id="IPR003783">
    <property type="entry name" value="Regulatory_RecX"/>
</dbReference>
<evidence type="ECO:0000256" key="6">
    <source>
        <dbReference type="SAM" id="Coils"/>
    </source>
</evidence>
<evidence type="ECO:0000259" key="9">
    <source>
        <dbReference type="Pfam" id="PF21982"/>
    </source>
</evidence>
<comment type="function">
    <text evidence="5">Modulates RecA activity.</text>
</comment>
<accession>A0A8J2TTN9</accession>
<name>A0A8J2TTN9_9BACI</name>
<dbReference type="Gene3D" id="1.10.10.10">
    <property type="entry name" value="Winged helix-like DNA-binding domain superfamily/Winged helix DNA-binding domain"/>
    <property type="match status" value="4"/>
</dbReference>
<keyword evidence="6" id="KW-0175">Coiled coil</keyword>